<name>A0A8X6PM54_NEPPI</name>
<evidence type="ECO:0000313" key="2">
    <source>
        <dbReference type="EMBL" id="GFT75308.1"/>
    </source>
</evidence>
<reference evidence="2" key="1">
    <citation type="submission" date="2020-08" db="EMBL/GenBank/DDBJ databases">
        <title>Multicomponent nature underlies the extraordinary mechanical properties of spider dragline silk.</title>
        <authorList>
            <person name="Kono N."/>
            <person name="Nakamura H."/>
            <person name="Mori M."/>
            <person name="Yoshida Y."/>
            <person name="Ohtoshi R."/>
            <person name="Malay A.D."/>
            <person name="Moran D.A.P."/>
            <person name="Tomita M."/>
            <person name="Numata K."/>
            <person name="Arakawa K."/>
        </authorList>
    </citation>
    <scope>NUCLEOTIDE SEQUENCE</scope>
</reference>
<dbReference type="Proteomes" id="UP000887013">
    <property type="component" value="Unassembled WGS sequence"/>
</dbReference>
<feature type="compositionally biased region" description="Pro residues" evidence="1">
    <location>
        <begin position="25"/>
        <end position="36"/>
    </location>
</feature>
<sequence>MFRVEQVDKFFSTHRLLVLSTSLSPHPPSETYPPPADSLSLPRTLSPPTDSLSLHPPPSLTLHQTSYLSTHHRSLISFDCYLPTHHRRSHLTHRLLSPARQRHVRRSSMSPALVRSFHRASLMVHCLAAPTADFHHGLVVSPRRGLISPTGLSIAPAAVYLHHGFVVSRATAQRSYLITGLVVPHLRGLVSPSDSLSPPPRRSFSPPDSLFSVTPSTAVLVSPDSGLSPYREYLVSDRGSLSPRLPRSCLHRIFVSPHPTTRCLVLTTDSLSSRHPAVLSHHGLFISRSAPRLISPVLVSRRPVLSHLTSQDSCLCLTRYSRIVISPRAVLSPLRSCSRRHYAITDRSPWVLSSTVFLLPAHRVFFSTPESFSHRCPPRSCLAPRTRLISHTPRSGSSRTRLVSCGLSISLSHPPPPVLVSPRTRCLPTHLPRSLISPQSLSAPCTTCAVLSLTADSLSLPHTTCRRSCLTTDSLSHPPPRSYLTYGSLSHTHHPAVLSLRTRYLHACRGLACLTHPDSCLSALPRSCLTADRFVSALAAAAVLSPAPDSLSPALHRRGLVSPGLVVSPPTALESCLFWTRYRHALTTAAVISPAVLCHPHHGLISPRTRYLPTHPLARSCLTTDMGYLPAPTTADSLSLTTAGQVLSPPDSLSPRPPAVLYLRHGLVVSAPTAAVLSPRSCLSHLPLPELVTPHPDRCLPCLAPRGEMSLTYGLFISHLPAAVLSPADVSLFLPRSCISPAWIVVSTRLPRSYLLHGLFVSPTCRLLSPLTRISSWHLSPRGYISAHARRAVLSRTGSLSSPSRRAAVLSHHGLRLYRRLRRGVLSHLPGFVVAPAAGLVSPAVRHLHLRRAVLSSLRIVLPPPRSYLLTDGRCLAPAGSNLSLQDILSPLPRTAAQVLSPRHRRGLIYSPGLFISRRRIVNLTTDSLSHPPPHDGLVSPPDSLSPTHRRGLISLRIFLSLLLPQVLSADSRCLPSHPPPRSFIFPPRTRCLAPHRELSHRSLFLSHAPPPLSPADSCLYHPPHAVLSSAQDSVVSPAAAGLVSTGLFISPPTTAVLSPPRTRYLPTCTWSYLHHGLFIPPTGLICTAHLSPRTHHHRSLSLHHRLFISLHPPLC</sequence>
<feature type="region of interest" description="Disordered" evidence="1">
    <location>
        <begin position="22"/>
        <end position="57"/>
    </location>
</feature>
<protein>
    <submittedName>
        <fullName evidence="2">Uncharacterized protein</fullName>
    </submittedName>
</protein>
<accession>A0A8X6PM54</accession>
<proteinExistence type="predicted"/>
<keyword evidence="3" id="KW-1185">Reference proteome</keyword>
<organism evidence="2 3">
    <name type="scientific">Nephila pilipes</name>
    <name type="common">Giant wood spider</name>
    <name type="synonym">Nephila maculata</name>
    <dbReference type="NCBI Taxonomy" id="299642"/>
    <lineage>
        <taxon>Eukaryota</taxon>
        <taxon>Metazoa</taxon>
        <taxon>Ecdysozoa</taxon>
        <taxon>Arthropoda</taxon>
        <taxon>Chelicerata</taxon>
        <taxon>Arachnida</taxon>
        <taxon>Araneae</taxon>
        <taxon>Araneomorphae</taxon>
        <taxon>Entelegynae</taxon>
        <taxon>Araneoidea</taxon>
        <taxon>Nephilidae</taxon>
        <taxon>Nephila</taxon>
    </lineage>
</organism>
<dbReference type="AlphaFoldDB" id="A0A8X6PM54"/>
<dbReference type="EMBL" id="BMAW01117448">
    <property type="protein sequence ID" value="GFT75308.1"/>
    <property type="molecule type" value="Genomic_DNA"/>
</dbReference>
<gene>
    <name evidence="2" type="ORF">NPIL_353091</name>
</gene>
<feature type="compositionally biased region" description="Low complexity" evidence="1">
    <location>
        <begin position="38"/>
        <end position="54"/>
    </location>
</feature>
<evidence type="ECO:0000256" key="1">
    <source>
        <dbReference type="SAM" id="MobiDB-lite"/>
    </source>
</evidence>
<comment type="caution">
    <text evidence="2">The sequence shown here is derived from an EMBL/GenBank/DDBJ whole genome shotgun (WGS) entry which is preliminary data.</text>
</comment>
<evidence type="ECO:0000313" key="3">
    <source>
        <dbReference type="Proteomes" id="UP000887013"/>
    </source>
</evidence>